<evidence type="ECO:0000256" key="6">
    <source>
        <dbReference type="ARBA" id="ARBA00038001"/>
    </source>
</evidence>
<evidence type="ECO:0000256" key="4">
    <source>
        <dbReference type="ARBA" id="ARBA00023014"/>
    </source>
</evidence>
<keyword evidence="2" id="KW-0479">Metal-binding</keyword>
<evidence type="ECO:0000256" key="3">
    <source>
        <dbReference type="ARBA" id="ARBA00023004"/>
    </source>
</evidence>
<dbReference type="EMBL" id="JANJOU010000004">
    <property type="protein sequence ID" value="MCR0981999.1"/>
    <property type="molecule type" value="Genomic_DNA"/>
</dbReference>
<dbReference type="PANTHER" id="PTHR21496:SF0">
    <property type="entry name" value="RIESKE DOMAIN-CONTAINING PROTEIN"/>
    <property type="match status" value="1"/>
</dbReference>
<dbReference type="InterPro" id="IPR017941">
    <property type="entry name" value="Rieske_2Fe-2S"/>
</dbReference>
<protein>
    <submittedName>
        <fullName evidence="8">Non-heme iron oxygenase ferredoxin subunit</fullName>
    </submittedName>
</protein>
<evidence type="ECO:0000313" key="8">
    <source>
        <dbReference type="EMBL" id="MCR0981999.1"/>
    </source>
</evidence>
<dbReference type="PROSITE" id="PS51296">
    <property type="entry name" value="RIESKE"/>
    <property type="match status" value="1"/>
</dbReference>
<keyword evidence="4" id="KW-0411">Iron-sulfur</keyword>
<sequence>MGEWHDAAAADAVVEDEVLGCVVAGKPVALFRVEGEVHALYDQCSHGYAKLSDGFVEDGCVECPLHQGLVDILTGEPRSAPITEGVRSFPAREVNGRVEVEI</sequence>
<evidence type="ECO:0000313" key="9">
    <source>
        <dbReference type="Proteomes" id="UP001524642"/>
    </source>
</evidence>
<keyword evidence="9" id="KW-1185">Reference proteome</keyword>
<organism evidence="8 9">
    <name type="scientific">Roseomonas populi</name>
    <dbReference type="NCBI Taxonomy" id="3121582"/>
    <lineage>
        <taxon>Bacteria</taxon>
        <taxon>Pseudomonadati</taxon>
        <taxon>Pseudomonadota</taxon>
        <taxon>Alphaproteobacteria</taxon>
        <taxon>Acetobacterales</taxon>
        <taxon>Roseomonadaceae</taxon>
        <taxon>Roseomonas</taxon>
    </lineage>
</organism>
<keyword evidence="1" id="KW-0001">2Fe-2S</keyword>
<dbReference type="RefSeq" id="WP_257715667.1">
    <property type="nucleotide sequence ID" value="NZ_JANJOU010000004.1"/>
</dbReference>
<comment type="caution">
    <text evidence="8">The sequence shown here is derived from an EMBL/GenBank/DDBJ whole genome shotgun (WGS) entry which is preliminary data.</text>
</comment>
<gene>
    <name evidence="8" type="ORF">NRP21_08060</name>
</gene>
<dbReference type="NCBIfam" id="NF041683">
    <property type="entry name" value="ant_diox_AndAb"/>
    <property type="match status" value="1"/>
</dbReference>
<comment type="cofactor">
    <cofactor evidence="5">
        <name>[2Fe-2S] cluster</name>
        <dbReference type="ChEBI" id="CHEBI:190135"/>
    </cofactor>
</comment>
<proteinExistence type="inferred from homology"/>
<dbReference type="PANTHER" id="PTHR21496">
    <property type="entry name" value="FERREDOXIN-RELATED"/>
    <property type="match status" value="1"/>
</dbReference>
<feature type="domain" description="Rieske" evidence="7">
    <location>
        <begin position="4"/>
        <end position="100"/>
    </location>
</feature>
<dbReference type="CDD" id="cd03528">
    <property type="entry name" value="Rieske_RO_ferredoxin"/>
    <property type="match status" value="1"/>
</dbReference>
<dbReference type="Proteomes" id="UP001524642">
    <property type="component" value="Unassembled WGS sequence"/>
</dbReference>
<reference evidence="8 9" key="1">
    <citation type="submission" date="2022-06" db="EMBL/GenBank/DDBJ databases">
        <title>Roseomonas CN29.</title>
        <authorList>
            <person name="Cheng Y."/>
            <person name="He X."/>
        </authorList>
    </citation>
    <scope>NUCLEOTIDE SEQUENCE [LARGE SCALE GENOMIC DNA]</scope>
    <source>
        <strain evidence="8 9">CN29</strain>
    </source>
</reference>
<dbReference type="SUPFAM" id="SSF50022">
    <property type="entry name" value="ISP domain"/>
    <property type="match status" value="1"/>
</dbReference>
<evidence type="ECO:0000256" key="2">
    <source>
        <dbReference type="ARBA" id="ARBA00022723"/>
    </source>
</evidence>
<dbReference type="Pfam" id="PF00355">
    <property type="entry name" value="Rieske"/>
    <property type="match status" value="1"/>
</dbReference>
<dbReference type="InterPro" id="IPR036922">
    <property type="entry name" value="Rieske_2Fe-2S_sf"/>
</dbReference>
<keyword evidence="3" id="KW-0408">Iron</keyword>
<evidence type="ECO:0000256" key="5">
    <source>
        <dbReference type="ARBA" id="ARBA00034078"/>
    </source>
</evidence>
<comment type="similarity">
    <text evidence="6">Belongs to the bacterial ring-hydroxylating dioxygenase ferredoxin component family.</text>
</comment>
<evidence type="ECO:0000256" key="1">
    <source>
        <dbReference type="ARBA" id="ARBA00022714"/>
    </source>
</evidence>
<evidence type="ECO:0000259" key="7">
    <source>
        <dbReference type="PROSITE" id="PS51296"/>
    </source>
</evidence>
<accession>A0ABT1X2T1</accession>
<dbReference type="Gene3D" id="2.102.10.10">
    <property type="entry name" value="Rieske [2Fe-2S] iron-sulphur domain"/>
    <property type="match status" value="1"/>
</dbReference>
<name>A0ABT1X2T1_9PROT</name>